<feature type="compositionally biased region" description="Low complexity" evidence="1">
    <location>
        <begin position="400"/>
        <end position="457"/>
    </location>
</feature>
<dbReference type="EMBL" id="JBICZW010000001">
    <property type="protein sequence ID" value="MFG3187579.1"/>
    <property type="molecule type" value="Genomic_DNA"/>
</dbReference>
<evidence type="ECO:0000259" key="4">
    <source>
        <dbReference type="Pfam" id="PF05506"/>
    </source>
</evidence>
<keyword evidence="2" id="KW-0472">Membrane</keyword>
<feature type="transmembrane region" description="Helical" evidence="2">
    <location>
        <begin position="465"/>
        <end position="484"/>
    </location>
</feature>
<feature type="chain" id="PRO_5046401992" evidence="3">
    <location>
        <begin position="31"/>
        <end position="492"/>
    </location>
</feature>
<sequence>MFSVRGRGAARLAAATLVSGLVVSSAIAFAGPAMADEPGSDGGGVAAELGGLVESGRIKIESDKGNSTQRGGLFNLTVKGGGSLKAYCIDLWTSTDSGTKYRETDWDKSTLHENPNAGKIRWILQNSYPEVNDLKALAGKAGVDSLTGDEAATATQAAIWKYSDNVTATPEDPEAKALSDYLVAEAAKAPDQGEPKVSLAAEPASVAGKAGDKIGPFKVTTTATAADAVKVSLPADAPANVKVVDKAGAAVTAVGNNAELFLDVPAGTPDGQTKVSLQTSTKVSIGRVFGSVEGHEQTLILAGSSESTVKAEVTAAWAKKGAVPAVTVAENCAKGGVDITASNEGDEPWTFDVKGTSYTIAPGETKTITVPVAEDEAYNFTITGPNDFSKSFQGVLDCKTAPSPEPSTGTPSETPSTGTPSETPSESPATPAPSTSTDASTGTTGTTGTTGGDLAETGSSNATPMIAGIAVALVLAGGGAVFFLRKKKAAGH</sequence>
<organism evidence="6 7">
    <name type="scientific">Streptomyces omiyaensis</name>
    <dbReference type="NCBI Taxonomy" id="68247"/>
    <lineage>
        <taxon>Bacteria</taxon>
        <taxon>Bacillati</taxon>
        <taxon>Actinomycetota</taxon>
        <taxon>Actinomycetes</taxon>
        <taxon>Kitasatosporales</taxon>
        <taxon>Streptomycetaceae</taxon>
        <taxon>Streptomyces</taxon>
    </lineage>
</organism>
<accession>A0ABW7BJ76</accession>
<dbReference type="InterPro" id="IPR008475">
    <property type="entry name" value="PLipase_C_C"/>
</dbReference>
<dbReference type="NCBIfam" id="TIGR03934">
    <property type="entry name" value="TQXA_dom"/>
    <property type="match status" value="1"/>
</dbReference>
<proteinExistence type="predicted"/>
<dbReference type="InterPro" id="IPR023849">
    <property type="entry name" value="TQXA_dom"/>
</dbReference>
<keyword evidence="3" id="KW-0732">Signal</keyword>
<evidence type="ECO:0000256" key="1">
    <source>
        <dbReference type="SAM" id="MobiDB-lite"/>
    </source>
</evidence>
<dbReference type="Proteomes" id="UP001604282">
    <property type="component" value="Unassembled WGS sequence"/>
</dbReference>
<evidence type="ECO:0000256" key="2">
    <source>
        <dbReference type="SAM" id="Phobius"/>
    </source>
</evidence>
<evidence type="ECO:0000313" key="7">
    <source>
        <dbReference type="Proteomes" id="UP001604282"/>
    </source>
</evidence>
<gene>
    <name evidence="6" type="ORF">ACGFYS_01415</name>
</gene>
<dbReference type="InterPro" id="IPR013552">
    <property type="entry name" value="Thioester_dom"/>
</dbReference>
<name>A0ABW7BJ76_9ACTN</name>
<keyword evidence="2" id="KW-1133">Transmembrane helix</keyword>
<reference evidence="6 7" key="1">
    <citation type="submission" date="2024-10" db="EMBL/GenBank/DDBJ databases">
        <title>The Natural Products Discovery Center: Release of the First 8490 Sequenced Strains for Exploring Actinobacteria Biosynthetic Diversity.</title>
        <authorList>
            <person name="Kalkreuter E."/>
            <person name="Kautsar S.A."/>
            <person name="Yang D."/>
            <person name="Bader C.D."/>
            <person name="Teijaro C.N."/>
            <person name="Fluegel L."/>
            <person name="Davis C.M."/>
            <person name="Simpson J.R."/>
            <person name="Lauterbach L."/>
            <person name="Steele A.D."/>
            <person name="Gui C."/>
            <person name="Meng S."/>
            <person name="Li G."/>
            <person name="Viehrig K."/>
            <person name="Ye F."/>
            <person name="Su P."/>
            <person name="Kiefer A.F."/>
            <person name="Nichols A."/>
            <person name="Cepeda A.J."/>
            <person name="Yan W."/>
            <person name="Fan B."/>
            <person name="Jiang Y."/>
            <person name="Adhikari A."/>
            <person name="Zheng C.-J."/>
            <person name="Schuster L."/>
            <person name="Cowan T.M."/>
            <person name="Smanski M.J."/>
            <person name="Chevrette M.G."/>
            <person name="De Carvalho L.P.S."/>
            <person name="Shen B."/>
        </authorList>
    </citation>
    <scope>NUCLEOTIDE SEQUENCE [LARGE SCALE GENOMIC DNA]</scope>
    <source>
        <strain evidence="6 7">NPDC048229</strain>
    </source>
</reference>
<protein>
    <submittedName>
        <fullName evidence="6">Cys-Gln thioester bond-forming surface protein</fullName>
    </submittedName>
</protein>
<feature type="signal peptide" evidence="3">
    <location>
        <begin position="1"/>
        <end position="30"/>
    </location>
</feature>
<dbReference type="Gene3D" id="1.10.150.480">
    <property type="match status" value="1"/>
</dbReference>
<evidence type="ECO:0000256" key="3">
    <source>
        <dbReference type="SAM" id="SignalP"/>
    </source>
</evidence>
<feature type="region of interest" description="Disordered" evidence="1">
    <location>
        <begin position="393"/>
        <end position="457"/>
    </location>
</feature>
<evidence type="ECO:0000259" key="5">
    <source>
        <dbReference type="Pfam" id="PF08341"/>
    </source>
</evidence>
<feature type="domain" description="Bacterial phospholipase C C-terminal" evidence="4">
    <location>
        <begin position="324"/>
        <end position="394"/>
    </location>
</feature>
<evidence type="ECO:0000313" key="6">
    <source>
        <dbReference type="EMBL" id="MFG3187579.1"/>
    </source>
</evidence>
<dbReference type="RefSeq" id="WP_189847555.1">
    <property type="nucleotide sequence ID" value="NZ_BMVV01000002.1"/>
</dbReference>
<dbReference type="NCBIfam" id="NF041528">
    <property type="entry name" value="strep_LAETG"/>
    <property type="match status" value="1"/>
</dbReference>
<dbReference type="Pfam" id="PF08341">
    <property type="entry name" value="TED"/>
    <property type="match status" value="1"/>
</dbReference>
<comment type="caution">
    <text evidence="6">The sequence shown here is derived from an EMBL/GenBank/DDBJ whole genome shotgun (WGS) entry which is preliminary data.</text>
</comment>
<keyword evidence="7" id="KW-1185">Reference proteome</keyword>
<dbReference type="NCBIfam" id="TIGR01167">
    <property type="entry name" value="LPXTG_anchor"/>
    <property type="match status" value="1"/>
</dbReference>
<keyword evidence="2" id="KW-0812">Transmembrane</keyword>
<feature type="domain" description="Thioester" evidence="5">
    <location>
        <begin position="86"/>
        <end position="187"/>
    </location>
</feature>
<dbReference type="Pfam" id="PF05506">
    <property type="entry name" value="PLipase_C_C"/>
    <property type="match status" value="1"/>
</dbReference>